<evidence type="ECO:0000256" key="4">
    <source>
        <dbReference type="ARBA" id="ARBA00022692"/>
    </source>
</evidence>
<dbReference type="STRING" id="3880.A0A072TW87"/>
<dbReference type="SMART" id="SM00220">
    <property type="entry name" value="S_TKc"/>
    <property type="match status" value="1"/>
</dbReference>
<dbReference type="InterPro" id="IPR008271">
    <property type="entry name" value="Ser/Thr_kinase_AS"/>
</dbReference>
<evidence type="ECO:0000256" key="15">
    <source>
        <dbReference type="SAM" id="SignalP"/>
    </source>
</evidence>
<accession>A0A072TW87</accession>
<evidence type="ECO:0000256" key="12">
    <source>
        <dbReference type="PROSITE-ProRule" id="PRU10141"/>
    </source>
</evidence>
<dbReference type="Pfam" id="PF07714">
    <property type="entry name" value="PK_Tyr_Ser-Thr"/>
    <property type="match status" value="1"/>
</dbReference>
<dbReference type="GO" id="GO:0004672">
    <property type="term" value="F:protein kinase activity"/>
    <property type="evidence" value="ECO:0000318"/>
    <property type="project" value="GO_Central"/>
</dbReference>
<evidence type="ECO:0000256" key="7">
    <source>
        <dbReference type="ARBA" id="ARBA00022777"/>
    </source>
</evidence>
<evidence type="ECO:0000256" key="8">
    <source>
        <dbReference type="ARBA" id="ARBA00022840"/>
    </source>
</evidence>
<evidence type="ECO:0000256" key="9">
    <source>
        <dbReference type="ARBA" id="ARBA00022989"/>
    </source>
</evidence>
<dbReference type="InterPro" id="IPR017441">
    <property type="entry name" value="Protein_kinase_ATP_BS"/>
</dbReference>
<keyword evidence="7 17" id="KW-0418">Kinase</keyword>
<keyword evidence="6 12" id="KW-0547">Nucleotide-binding</keyword>
<keyword evidence="5 15" id="KW-0732">Signal</keyword>
<evidence type="ECO:0000256" key="3">
    <source>
        <dbReference type="ARBA" id="ARBA00022679"/>
    </source>
</evidence>
<evidence type="ECO:0000256" key="14">
    <source>
        <dbReference type="SAM" id="Phobius"/>
    </source>
</evidence>
<keyword evidence="19" id="KW-1185">Reference proteome</keyword>
<dbReference type="GO" id="GO:0004714">
    <property type="term" value="F:transmembrane receptor protein tyrosine kinase activity"/>
    <property type="evidence" value="ECO:0007669"/>
    <property type="project" value="InterPro"/>
</dbReference>
<feature type="chain" id="PRO_5014499072" evidence="15">
    <location>
        <begin position="30"/>
        <end position="1138"/>
    </location>
</feature>
<dbReference type="PROSITE" id="PS50011">
    <property type="entry name" value="PROTEIN_KINASE_DOM"/>
    <property type="match status" value="1"/>
</dbReference>
<dbReference type="SUPFAM" id="SSF56112">
    <property type="entry name" value="Protein kinase-like (PK-like)"/>
    <property type="match status" value="1"/>
</dbReference>
<dbReference type="Gene3D" id="3.30.200.20">
    <property type="entry name" value="Phosphorylase Kinase, domain 1"/>
    <property type="match status" value="1"/>
</dbReference>
<evidence type="ECO:0000256" key="1">
    <source>
        <dbReference type="ARBA" id="ARBA00004479"/>
    </source>
</evidence>
<keyword evidence="2" id="KW-0723">Serine/threonine-protein kinase</keyword>
<dbReference type="PROSITE" id="PS00107">
    <property type="entry name" value="PROTEIN_KINASE_ATP"/>
    <property type="match status" value="1"/>
</dbReference>
<dbReference type="EnsemblPlants" id="KEH21717">
    <property type="protein sequence ID" value="KEH21717"/>
    <property type="gene ID" value="MTR_7g015420"/>
</dbReference>
<dbReference type="HOGENOM" id="CLU_000288_42_5_1"/>
<dbReference type="FunFam" id="2.60.120.430:FF:000007">
    <property type="entry name" value="FERONIA receptor-like kinase"/>
    <property type="match status" value="1"/>
</dbReference>
<evidence type="ECO:0000256" key="5">
    <source>
        <dbReference type="ARBA" id="ARBA00022729"/>
    </source>
</evidence>
<evidence type="ECO:0000256" key="10">
    <source>
        <dbReference type="ARBA" id="ARBA00023136"/>
    </source>
</evidence>
<feature type="binding site" evidence="12">
    <location>
        <position position="552"/>
    </location>
    <ligand>
        <name>ATP</name>
        <dbReference type="ChEBI" id="CHEBI:30616"/>
    </ligand>
</feature>
<reference evidence="18" key="3">
    <citation type="submission" date="2015-04" db="UniProtKB">
        <authorList>
            <consortium name="EnsemblPlants"/>
        </authorList>
    </citation>
    <scope>IDENTIFICATION</scope>
    <source>
        <strain evidence="18">cv. Jemalong A17</strain>
    </source>
</reference>
<evidence type="ECO:0000259" key="16">
    <source>
        <dbReference type="PROSITE" id="PS50011"/>
    </source>
</evidence>
<dbReference type="Gene3D" id="1.10.510.10">
    <property type="entry name" value="Transferase(Phosphotransferase) domain 1"/>
    <property type="match status" value="1"/>
</dbReference>
<reference evidence="17 19" key="2">
    <citation type="journal article" date="2014" name="BMC Genomics">
        <title>An improved genome release (version Mt4.0) for the model legume Medicago truncatula.</title>
        <authorList>
            <person name="Tang H."/>
            <person name="Krishnakumar V."/>
            <person name="Bidwell S."/>
            <person name="Rosen B."/>
            <person name="Chan A."/>
            <person name="Zhou S."/>
            <person name="Gentzbittel L."/>
            <person name="Childs K.L."/>
            <person name="Yandell M."/>
            <person name="Gundlach H."/>
            <person name="Mayer K.F."/>
            <person name="Schwartz D.C."/>
            <person name="Town C.D."/>
        </authorList>
    </citation>
    <scope>GENOME REANNOTATION</scope>
    <source>
        <strain evidence="17">A17</strain>
        <strain evidence="18 19">cv. Jemalong A17</strain>
    </source>
</reference>
<evidence type="ECO:0000313" key="19">
    <source>
        <dbReference type="Proteomes" id="UP000002051"/>
    </source>
</evidence>
<dbReference type="GO" id="GO:0005886">
    <property type="term" value="C:plasma membrane"/>
    <property type="evidence" value="ECO:0000318"/>
    <property type="project" value="GO_Central"/>
</dbReference>
<evidence type="ECO:0000256" key="6">
    <source>
        <dbReference type="ARBA" id="ARBA00022741"/>
    </source>
</evidence>
<dbReference type="EMBL" id="CM001223">
    <property type="protein sequence ID" value="KEH21717.1"/>
    <property type="molecule type" value="Genomic_DNA"/>
</dbReference>
<dbReference type="FunFam" id="1.10.510.10:FF:000252">
    <property type="entry name" value="Receptor-like protein kinase FERONIA"/>
    <property type="match status" value="1"/>
</dbReference>
<dbReference type="AlphaFoldDB" id="A0A072TW87"/>
<keyword evidence="10 14" id="KW-0472">Membrane</keyword>
<protein>
    <submittedName>
        <fullName evidence="17">Feronia receptor-like kinase</fullName>
    </submittedName>
</protein>
<dbReference type="InterPro" id="IPR011009">
    <property type="entry name" value="Kinase-like_dom_sf"/>
</dbReference>
<evidence type="ECO:0000313" key="17">
    <source>
        <dbReference type="EMBL" id="KEH21717.1"/>
    </source>
</evidence>
<dbReference type="FunFam" id="3.30.200.20:FF:000039">
    <property type="entry name" value="receptor-like protein kinase FERONIA"/>
    <property type="match status" value="1"/>
</dbReference>
<keyword evidence="11" id="KW-0325">Glycoprotein</keyword>
<feature type="domain" description="Protein kinase" evidence="16">
    <location>
        <begin position="524"/>
        <end position="800"/>
    </location>
</feature>
<dbReference type="CDD" id="cd14066">
    <property type="entry name" value="STKc_IRAK"/>
    <property type="match status" value="1"/>
</dbReference>
<sequence length="1138" mass="130762">MANSINEKFHTKITLLSLYLLLFPLVANSYNPDYNLAINCGFSTNTTALDSRIWVGDNIDNSNLFTFIEPKTTNPSLKSSPNSLSNIDIPLTTARISLSNFTYSFSSITNTPVFISLHFYPTSYQNFDPSNALFSVKVNNNLTLLKNFSPYYEKEKITKEYCIQIKPNEKLSITFIPNNINHSNPYYAFINGIEIVSMPSFLYYTDLNDPKYLLKSLDFDNTEYQIHNDKALEMVYRVNVGQNQVPPNQDTGMFRNWDSDFPLYLEKEYPQSVSTVYGSDHPNYLNNTIPNYTAPEAVYFTARSYGMDVTEDYNVTWNFKVDSSFTYMVRLHFCEFDLLIKNKGDRVFQIFINDILAEQYADVIYWSGGNMIPVHKDYAVKMYSQNGSSEIERVNLSIKLQREPESIYTNYRDVIMNGIEIFKISDKNNLAGLNPIKHIIPSSPNRRSKSKKSPIVMFALVGLSCLLLAFIMGVIVFLRRRRFESQFEMKESHWKINNEGSSILPSHLCRCFTIVEIRAATNNFEDIFIIGVGGFGNVYKGYIDGLIPVAIKRRKLGSRQGLNEFMNEIELLSQLRHIHLVSLIGYCNEDAEMILVYDFMEHGTLREHLYGSDNEPLRWNQRLNILLCAARGLHYLHEGAKHNIIHRDVKSTNILLDEKWVAKVSDFGLSKVGPTGISMTHVSTMVKGSIGYLDPECYLRNKLTLKSDVYSFGVVLLEVLCARPPLDHSLDKEKVNMVALFKKCYNEGVIVEEMVDPFIKDSITSECLKCYCEMVLSCLHGDGNQRMSMSDVVGTLELALKLVMSGEDALEESKIPIETIAPSGWSSTTEDHKPKSLTPTSETTTDNKKSWAEEVEEEDEARKNGSTIQISDLVDNEMGMFEAYVIFDGPMKGIYRKWAIAKQHIIDNKRLQQRKIYIDLQQWNLERRCQLTKFVSSNNYVEEFTTECFYPIRRLGCTKVVILPGIDSTTCLSFFQNGLIHTIYLEEQPGKTFGELKFLPNELQNLAQKFNNLFAKGKEIFLQIDSTYPCDEITSDLISKPMYLIKIGISNKDYPVMRRESIEWKPAVYINQMKNMHQKISRLIQQINYRVVYEDASIIVYIDSRKPEKDKDVKAVKDFDEKIDQLKNDHEKLPRALQ</sequence>
<name>A0A072TW87_MEDTR</name>
<dbReference type="Gene3D" id="2.60.120.430">
    <property type="entry name" value="Galactose-binding lectin"/>
    <property type="match status" value="2"/>
</dbReference>
<keyword evidence="17" id="KW-0675">Receptor</keyword>
<comment type="subcellular location">
    <subcellularLocation>
        <location evidence="1">Membrane</location>
        <topology evidence="1">Single-pass type I membrane protein</topology>
    </subcellularLocation>
</comment>
<evidence type="ECO:0000256" key="2">
    <source>
        <dbReference type="ARBA" id="ARBA00022527"/>
    </source>
</evidence>
<dbReference type="InterPro" id="IPR001245">
    <property type="entry name" value="Ser-Thr/Tyr_kinase_cat_dom"/>
</dbReference>
<keyword evidence="8 12" id="KW-0067">ATP-binding</keyword>
<dbReference type="FunFam" id="2.60.120.430:FF:000003">
    <property type="entry name" value="FERONIA receptor-like kinase"/>
    <property type="match status" value="1"/>
</dbReference>
<dbReference type="InterPro" id="IPR000719">
    <property type="entry name" value="Prot_kinase_dom"/>
</dbReference>
<dbReference type="GO" id="GO:0010038">
    <property type="term" value="P:response to metal ion"/>
    <property type="evidence" value="ECO:0007669"/>
    <property type="project" value="UniProtKB-ARBA"/>
</dbReference>
<evidence type="ECO:0000256" key="11">
    <source>
        <dbReference type="ARBA" id="ARBA00023180"/>
    </source>
</evidence>
<reference evidence="17 19" key="1">
    <citation type="journal article" date="2011" name="Nature">
        <title>The Medicago genome provides insight into the evolution of rhizobial symbioses.</title>
        <authorList>
            <person name="Young N.D."/>
            <person name="Debelle F."/>
            <person name="Oldroyd G.E."/>
            <person name="Geurts R."/>
            <person name="Cannon S.B."/>
            <person name="Udvardi M.K."/>
            <person name="Benedito V.A."/>
            <person name="Mayer K.F."/>
            <person name="Gouzy J."/>
            <person name="Schoof H."/>
            <person name="Van de Peer Y."/>
            <person name="Proost S."/>
            <person name="Cook D.R."/>
            <person name="Meyers B.C."/>
            <person name="Spannagl M."/>
            <person name="Cheung F."/>
            <person name="De Mita S."/>
            <person name="Krishnakumar V."/>
            <person name="Gundlach H."/>
            <person name="Zhou S."/>
            <person name="Mudge J."/>
            <person name="Bharti A.K."/>
            <person name="Murray J.D."/>
            <person name="Naoumkina M.A."/>
            <person name="Rosen B."/>
            <person name="Silverstein K.A."/>
            <person name="Tang H."/>
            <person name="Rombauts S."/>
            <person name="Zhao P.X."/>
            <person name="Zhou P."/>
            <person name="Barbe V."/>
            <person name="Bardou P."/>
            <person name="Bechner M."/>
            <person name="Bellec A."/>
            <person name="Berger A."/>
            <person name="Berges H."/>
            <person name="Bidwell S."/>
            <person name="Bisseling T."/>
            <person name="Choisne N."/>
            <person name="Couloux A."/>
            <person name="Denny R."/>
            <person name="Deshpande S."/>
            <person name="Dai X."/>
            <person name="Doyle J.J."/>
            <person name="Dudez A.M."/>
            <person name="Farmer A.D."/>
            <person name="Fouteau S."/>
            <person name="Franken C."/>
            <person name="Gibelin C."/>
            <person name="Gish J."/>
            <person name="Goldstein S."/>
            <person name="Gonzalez A.J."/>
            <person name="Green P.J."/>
            <person name="Hallab A."/>
            <person name="Hartog M."/>
            <person name="Hua A."/>
            <person name="Humphray S.J."/>
            <person name="Jeong D.H."/>
            <person name="Jing Y."/>
            <person name="Jocker A."/>
            <person name="Kenton S.M."/>
            <person name="Kim D.J."/>
            <person name="Klee K."/>
            <person name="Lai H."/>
            <person name="Lang C."/>
            <person name="Lin S."/>
            <person name="Macmil S.L."/>
            <person name="Magdelenat G."/>
            <person name="Matthews L."/>
            <person name="McCorrison J."/>
            <person name="Monaghan E.L."/>
            <person name="Mun J.H."/>
            <person name="Najar F.Z."/>
            <person name="Nicholson C."/>
            <person name="Noirot C."/>
            <person name="O'Bleness M."/>
            <person name="Paule C.R."/>
            <person name="Poulain J."/>
            <person name="Prion F."/>
            <person name="Qin B."/>
            <person name="Qu C."/>
            <person name="Retzel E.F."/>
            <person name="Riddle C."/>
            <person name="Sallet E."/>
            <person name="Samain S."/>
            <person name="Samson N."/>
            <person name="Sanders I."/>
            <person name="Saurat O."/>
            <person name="Scarpelli C."/>
            <person name="Schiex T."/>
            <person name="Segurens B."/>
            <person name="Severin A.J."/>
            <person name="Sherrier D.J."/>
            <person name="Shi R."/>
            <person name="Sims S."/>
            <person name="Singer S.R."/>
            <person name="Sinharoy S."/>
            <person name="Sterck L."/>
            <person name="Viollet A."/>
            <person name="Wang B.B."/>
            <person name="Wang K."/>
            <person name="Wang M."/>
            <person name="Wang X."/>
            <person name="Warfsmann J."/>
            <person name="Weissenbach J."/>
            <person name="White D.D."/>
            <person name="White J.D."/>
            <person name="Wiley G.B."/>
            <person name="Wincker P."/>
            <person name="Xing Y."/>
            <person name="Yang L."/>
            <person name="Yao Z."/>
            <person name="Ying F."/>
            <person name="Zhai J."/>
            <person name="Zhou L."/>
            <person name="Zuber A."/>
            <person name="Denarie J."/>
            <person name="Dixon R.A."/>
            <person name="May G.D."/>
            <person name="Schwartz D.C."/>
            <person name="Rogers J."/>
            <person name="Quetier F."/>
            <person name="Town C.D."/>
            <person name="Roe B.A."/>
        </authorList>
    </citation>
    <scope>NUCLEOTIDE SEQUENCE [LARGE SCALE GENOMIC DNA]</scope>
    <source>
        <strain evidence="17">A17</strain>
        <strain evidence="18 19">cv. Jemalong A17</strain>
    </source>
</reference>
<keyword evidence="3" id="KW-0808">Transferase</keyword>
<feature type="signal peptide" evidence="15">
    <location>
        <begin position="1"/>
        <end position="29"/>
    </location>
</feature>
<keyword evidence="4 14" id="KW-0812">Transmembrane</keyword>
<dbReference type="GO" id="GO:0004674">
    <property type="term" value="F:protein serine/threonine kinase activity"/>
    <property type="evidence" value="ECO:0007669"/>
    <property type="project" value="UniProtKB-KW"/>
</dbReference>
<evidence type="ECO:0000256" key="13">
    <source>
        <dbReference type="SAM" id="MobiDB-lite"/>
    </source>
</evidence>
<proteinExistence type="predicted"/>
<gene>
    <name evidence="17" type="ordered locus">MTR_7g015420</name>
</gene>
<dbReference type="PANTHER" id="PTHR34590:SF15">
    <property type="entry name" value="PROTEIN KINASE DOMAIN-CONTAINING PROTEIN"/>
    <property type="match status" value="1"/>
</dbReference>
<dbReference type="InterPro" id="IPR045272">
    <property type="entry name" value="ANXUR1/2-like"/>
</dbReference>
<feature type="region of interest" description="Disordered" evidence="13">
    <location>
        <begin position="821"/>
        <end position="866"/>
    </location>
</feature>
<dbReference type="PANTHER" id="PTHR34590">
    <property type="entry name" value="OS03G0124300 PROTEIN-RELATED"/>
    <property type="match status" value="1"/>
</dbReference>
<dbReference type="GO" id="GO:0005524">
    <property type="term" value="F:ATP binding"/>
    <property type="evidence" value="ECO:0007669"/>
    <property type="project" value="UniProtKB-UniRule"/>
</dbReference>
<dbReference type="InterPro" id="IPR024788">
    <property type="entry name" value="Malectin-like_Carb-bd_dom"/>
</dbReference>
<keyword evidence="9 14" id="KW-1133">Transmembrane helix</keyword>
<dbReference type="Proteomes" id="UP000002051">
    <property type="component" value="Unassembled WGS sequence"/>
</dbReference>
<evidence type="ECO:0000313" key="18">
    <source>
        <dbReference type="EnsemblPlants" id="KEH21717"/>
    </source>
</evidence>
<feature type="transmembrane region" description="Helical" evidence="14">
    <location>
        <begin position="455"/>
        <end position="478"/>
    </location>
</feature>
<dbReference type="Pfam" id="PF12819">
    <property type="entry name" value="Malectin_like"/>
    <property type="match status" value="1"/>
</dbReference>
<dbReference type="PROSITE" id="PS00108">
    <property type="entry name" value="PROTEIN_KINASE_ST"/>
    <property type="match status" value="1"/>
</dbReference>
<organism evidence="17 19">
    <name type="scientific">Medicago truncatula</name>
    <name type="common">Barrel medic</name>
    <name type="synonym">Medicago tribuloides</name>
    <dbReference type="NCBI Taxonomy" id="3880"/>
    <lineage>
        <taxon>Eukaryota</taxon>
        <taxon>Viridiplantae</taxon>
        <taxon>Streptophyta</taxon>
        <taxon>Embryophyta</taxon>
        <taxon>Tracheophyta</taxon>
        <taxon>Spermatophyta</taxon>
        <taxon>Magnoliopsida</taxon>
        <taxon>eudicotyledons</taxon>
        <taxon>Gunneridae</taxon>
        <taxon>Pentapetalae</taxon>
        <taxon>rosids</taxon>
        <taxon>fabids</taxon>
        <taxon>Fabales</taxon>
        <taxon>Fabaceae</taxon>
        <taxon>Papilionoideae</taxon>
        <taxon>50 kb inversion clade</taxon>
        <taxon>NPAAA clade</taxon>
        <taxon>Hologalegina</taxon>
        <taxon>IRL clade</taxon>
        <taxon>Trifolieae</taxon>
        <taxon>Medicago</taxon>
    </lineage>
</organism>